<sequence length="354" mass="39126">MQPCSLAASPCSAALLREVFCPAQVVQHAAPRGAPSRARMPRNAPPVGVEDSGRLFPQAAWTRRSDGTVGPVLLSDQRELPPRRRVRQSSGRSAVQAPHIRRHDAQDAQEVDLPRPTLPMRPSASAVHPRERKAASARPETPISHAAIHIDGTCVAIVKRPGARLLQANPRLPVRLRRLNPAAHASRLFHRNTIVQLSPRGQTMYARDGAREKHKVRSVHFRRVASAQCQVTAHLRPGLTTTHDAHPEEMLSPAIRHGKQAENSSSEDGTVFACRDSPNLPIRLAWCSPPRTTISQYRLHIDTYLFMPGGTAAPGTPTNTSRQHLSRAGRWFLGVRRSTWVAARSWPAQRRRSV</sequence>
<keyword evidence="3" id="KW-1185">Reference proteome</keyword>
<feature type="region of interest" description="Disordered" evidence="1">
    <location>
        <begin position="31"/>
        <end position="51"/>
    </location>
</feature>
<accession>A0A9P6GL88</accession>
<dbReference type="EMBL" id="WJXW01000004">
    <property type="protein sequence ID" value="KAF9737055.1"/>
    <property type="molecule type" value="Genomic_DNA"/>
</dbReference>
<comment type="caution">
    <text evidence="2">The sequence shown here is derived from an EMBL/GenBank/DDBJ whole genome shotgun (WGS) entry which is preliminary data.</text>
</comment>
<evidence type="ECO:0000313" key="2">
    <source>
        <dbReference type="EMBL" id="KAF9737055.1"/>
    </source>
</evidence>
<dbReference type="AlphaFoldDB" id="A0A9P6GL88"/>
<gene>
    <name evidence="2" type="ORF">PMIN01_04834</name>
</gene>
<name>A0A9P6GL88_9PLEO</name>
<evidence type="ECO:0000313" key="3">
    <source>
        <dbReference type="Proteomes" id="UP000756921"/>
    </source>
</evidence>
<organism evidence="2 3">
    <name type="scientific">Paraphaeosphaeria minitans</name>
    <dbReference type="NCBI Taxonomy" id="565426"/>
    <lineage>
        <taxon>Eukaryota</taxon>
        <taxon>Fungi</taxon>
        <taxon>Dikarya</taxon>
        <taxon>Ascomycota</taxon>
        <taxon>Pezizomycotina</taxon>
        <taxon>Dothideomycetes</taxon>
        <taxon>Pleosporomycetidae</taxon>
        <taxon>Pleosporales</taxon>
        <taxon>Massarineae</taxon>
        <taxon>Didymosphaeriaceae</taxon>
        <taxon>Paraphaeosphaeria</taxon>
    </lineage>
</organism>
<protein>
    <submittedName>
        <fullName evidence="2">Uncharacterized protein</fullName>
    </submittedName>
</protein>
<dbReference type="Proteomes" id="UP000756921">
    <property type="component" value="Unassembled WGS sequence"/>
</dbReference>
<feature type="region of interest" description="Disordered" evidence="1">
    <location>
        <begin position="67"/>
        <end position="141"/>
    </location>
</feature>
<reference evidence="2" key="1">
    <citation type="journal article" date="2020" name="Mol. Plant Microbe Interact.">
        <title>Genome Sequence of the Biocontrol Agent Coniothyrium minitans strain Conio (IMI 134523).</title>
        <authorList>
            <person name="Patel D."/>
            <person name="Shittu T.A."/>
            <person name="Baroncelli R."/>
            <person name="Muthumeenakshi S."/>
            <person name="Osborne T.H."/>
            <person name="Janganan T.K."/>
            <person name="Sreenivasaprasad S."/>
        </authorList>
    </citation>
    <scope>NUCLEOTIDE SEQUENCE</scope>
    <source>
        <strain evidence="2">Conio</strain>
    </source>
</reference>
<proteinExistence type="predicted"/>
<evidence type="ECO:0000256" key="1">
    <source>
        <dbReference type="SAM" id="MobiDB-lite"/>
    </source>
</evidence>